<dbReference type="Gene3D" id="3.90.1410.10">
    <property type="entry name" value="set domain protein methyltransferase, domain 1"/>
    <property type="match status" value="1"/>
</dbReference>
<name>A0A9Q1CG09_HOLLE</name>
<dbReference type="AlphaFoldDB" id="A0A9Q1CG09"/>
<dbReference type="Proteomes" id="UP001152320">
    <property type="component" value="Chromosome 4"/>
</dbReference>
<sequence length="71" mass="8144">MIAKGDIPKGEILFEVPRDCLLHPETSSIREFFENSKLLYRASGGLWWWWGVGAFLANFCSPLPQANRWCS</sequence>
<gene>
    <name evidence="1" type="ORF">HOLleu_11268</name>
</gene>
<reference evidence="1" key="1">
    <citation type="submission" date="2021-10" db="EMBL/GenBank/DDBJ databases">
        <title>Tropical sea cucumber genome reveals ecological adaptation and Cuvierian tubules defense mechanism.</title>
        <authorList>
            <person name="Chen T."/>
        </authorList>
    </citation>
    <scope>NUCLEOTIDE SEQUENCE</scope>
    <source>
        <strain evidence="1">Nanhai2018</strain>
        <tissue evidence="1">Muscle</tissue>
    </source>
</reference>
<dbReference type="InterPro" id="IPR046341">
    <property type="entry name" value="SET_dom_sf"/>
</dbReference>
<keyword evidence="2" id="KW-1185">Reference proteome</keyword>
<evidence type="ECO:0000313" key="2">
    <source>
        <dbReference type="Proteomes" id="UP001152320"/>
    </source>
</evidence>
<accession>A0A9Q1CG09</accession>
<organism evidence="1 2">
    <name type="scientific">Holothuria leucospilota</name>
    <name type="common">Black long sea cucumber</name>
    <name type="synonym">Mertensiothuria leucospilota</name>
    <dbReference type="NCBI Taxonomy" id="206669"/>
    <lineage>
        <taxon>Eukaryota</taxon>
        <taxon>Metazoa</taxon>
        <taxon>Echinodermata</taxon>
        <taxon>Eleutherozoa</taxon>
        <taxon>Echinozoa</taxon>
        <taxon>Holothuroidea</taxon>
        <taxon>Aspidochirotacea</taxon>
        <taxon>Aspidochirotida</taxon>
        <taxon>Holothuriidae</taxon>
        <taxon>Holothuria</taxon>
    </lineage>
</organism>
<dbReference type="SUPFAM" id="SSF82199">
    <property type="entry name" value="SET domain"/>
    <property type="match status" value="1"/>
</dbReference>
<dbReference type="EMBL" id="JAIZAY010000004">
    <property type="protein sequence ID" value="KAJ8043944.1"/>
    <property type="molecule type" value="Genomic_DNA"/>
</dbReference>
<evidence type="ECO:0000313" key="1">
    <source>
        <dbReference type="EMBL" id="KAJ8043944.1"/>
    </source>
</evidence>
<proteinExistence type="predicted"/>
<comment type="caution">
    <text evidence="1">The sequence shown here is derived from an EMBL/GenBank/DDBJ whole genome shotgun (WGS) entry which is preliminary data.</text>
</comment>
<dbReference type="OrthoDB" id="341421at2759"/>
<protein>
    <submittedName>
        <fullName evidence="1">Uncharacterized protein</fullName>
    </submittedName>
</protein>